<protein>
    <submittedName>
        <fullName evidence="1">Uncharacterized protein</fullName>
    </submittedName>
</protein>
<dbReference type="SFLD" id="SFLDG01140">
    <property type="entry name" value="C2.B:_Phosphomannomutase_and_P"/>
    <property type="match status" value="1"/>
</dbReference>
<dbReference type="CDD" id="cd07516">
    <property type="entry name" value="HAD_Pase"/>
    <property type="match status" value="1"/>
</dbReference>
<dbReference type="SUPFAM" id="SSF56784">
    <property type="entry name" value="HAD-like"/>
    <property type="match status" value="1"/>
</dbReference>
<dbReference type="SFLD" id="SFLDG01144">
    <property type="entry name" value="C2.B.4:_PGP_Like"/>
    <property type="match status" value="1"/>
</dbReference>
<dbReference type="AlphaFoldDB" id="A0A1T4KJ34"/>
<organism evidence="1 2">
    <name type="scientific">Selenihalanaerobacter shriftii</name>
    <dbReference type="NCBI Taxonomy" id="142842"/>
    <lineage>
        <taxon>Bacteria</taxon>
        <taxon>Bacillati</taxon>
        <taxon>Bacillota</taxon>
        <taxon>Clostridia</taxon>
        <taxon>Halanaerobiales</taxon>
        <taxon>Halobacteroidaceae</taxon>
        <taxon>Selenihalanaerobacter</taxon>
    </lineage>
</organism>
<dbReference type="STRING" id="142842.SAMN02745118_00800"/>
<gene>
    <name evidence="1" type="ORF">SAMN02745118_00800</name>
</gene>
<dbReference type="Proteomes" id="UP000190625">
    <property type="component" value="Unassembled WGS sequence"/>
</dbReference>
<dbReference type="Gene3D" id="3.30.1240.10">
    <property type="match status" value="1"/>
</dbReference>
<proteinExistence type="predicted"/>
<reference evidence="2" key="1">
    <citation type="submission" date="2017-02" db="EMBL/GenBank/DDBJ databases">
        <authorList>
            <person name="Varghese N."/>
            <person name="Submissions S."/>
        </authorList>
    </citation>
    <scope>NUCLEOTIDE SEQUENCE [LARGE SCALE GENOMIC DNA]</scope>
    <source>
        <strain evidence="2">ATCC BAA-73</strain>
    </source>
</reference>
<keyword evidence="2" id="KW-1185">Reference proteome</keyword>
<dbReference type="RefSeq" id="WP_078809294.1">
    <property type="nucleotide sequence ID" value="NZ_FUWM01000006.1"/>
</dbReference>
<evidence type="ECO:0000313" key="1">
    <source>
        <dbReference type="EMBL" id="SJZ42397.1"/>
    </source>
</evidence>
<dbReference type="GO" id="GO:0005829">
    <property type="term" value="C:cytosol"/>
    <property type="evidence" value="ECO:0007669"/>
    <property type="project" value="TreeGrafter"/>
</dbReference>
<dbReference type="PANTHER" id="PTHR10000">
    <property type="entry name" value="PHOSPHOSERINE PHOSPHATASE"/>
    <property type="match status" value="1"/>
</dbReference>
<dbReference type="GO" id="GO:0016791">
    <property type="term" value="F:phosphatase activity"/>
    <property type="evidence" value="ECO:0007669"/>
    <property type="project" value="TreeGrafter"/>
</dbReference>
<dbReference type="Pfam" id="PF08282">
    <property type="entry name" value="Hydrolase_3"/>
    <property type="match status" value="1"/>
</dbReference>
<name>A0A1T4KJ34_9FIRM</name>
<dbReference type="InterPro" id="IPR023214">
    <property type="entry name" value="HAD_sf"/>
</dbReference>
<sequence>MKYKLVAIDMDDTLLSDELILPLKVKKVIQEAVDKGIVVTVATGRMYSSTLPYVKDLGLDIPIITYNGALIKEAVSSDVKYHRPVPIDLAKEIVALATEEDWHLNIYLDDILYVNNLGDEADIYERISGIKPVLINEDPVEFLTKPPTKLLIISENAAKTDEILLKLGSRFRDLLNITKSKPRFVEIMNKEISKGTALSDLAMDLGVKQDEVIAIGDSLNDLEMVEYAGLGVAVANASVELKEKADYITKSNEEFGVAEVIKKFIL</sequence>
<dbReference type="InterPro" id="IPR036412">
    <property type="entry name" value="HAD-like_sf"/>
</dbReference>
<dbReference type="EMBL" id="FUWM01000006">
    <property type="protein sequence ID" value="SJZ42397.1"/>
    <property type="molecule type" value="Genomic_DNA"/>
</dbReference>
<dbReference type="OrthoDB" id="9781413at2"/>
<dbReference type="Gene3D" id="3.40.50.1000">
    <property type="entry name" value="HAD superfamily/HAD-like"/>
    <property type="match status" value="1"/>
</dbReference>
<dbReference type="PANTHER" id="PTHR10000:SF8">
    <property type="entry name" value="HAD SUPERFAMILY HYDROLASE-LIKE, TYPE 3"/>
    <property type="match status" value="1"/>
</dbReference>
<accession>A0A1T4KJ34</accession>
<dbReference type="NCBIfam" id="TIGR01484">
    <property type="entry name" value="HAD-SF-IIB"/>
    <property type="match status" value="1"/>
</dbReference>
<dbReference type="GO" id="GO:0000287">
    <property type="term" value="F:magnesium ion binding"/>
    <property type="evidence" value="ECO:0007669"/>
    <property type="project" value="TreeGrafter"/>
</dbReference>
<dbReference type="NCBIfam" id="TIGR00099">
    <property type="entry name" value="Cof-subfamily"/>
    <property type="match status" value="1"/>
</dbReference>
<dbReference type="InterPro" id="IPR000150">
    <property type="entry name" value="Cof"/>
</dbReference>
<dbReference type="SFLD" id="SFLDS00003">
    <property type="entry name" value="Haloacid_Dehalogenase"/>
    <property type="match status" value="1"/>
</dbReference>
<dbReference type="InterPro" id="IPR006379">
    <property type="entry name" value="HAD-SF_hydro_IIB"/>
</dbReference>
<evidence type="ECO:0000313" key="2">
    <source>
        <dbReference type="Proteomes" id="UP000190625"/>
    </source>
</evidence>